<evidence type="ECO:0000256" key="3">
    <source>
        <dbReference type="SAM" id="Phobius"/>
    </source>
</evidence>
<evidence type="ECO:0000256" key="1">
    <source>
        <dbReference type="SAM" id="Coils"/>
    </source>
</evidence>
<protein>
    <submittedName>
        <fullName evidence="4">Uncharacterized protein</fullName>
    </submittedName>
</protein>
<keyword evidence="3" id="KW-0812">Transmembrane</keyword>
<sequence length="674" mass="79391">MNIDDKEQFITIWYKECMDRGLQVLDKINSHDYIMEEPQEETHSGSPNANLITIEERIDIFKYFLDKYEGFDRSMMCNYLFMTEFLNILHPQEFPFTALYQDLNEQDGQHSDDESILRELLLHINKFFSRRNLKAKPGYLKDILSNFDQESSYFLVLEIIFTIAFMSKDVYSLLDYPKEFFNSSLSSLSESYNPVSFGKTMHILNSVLNDMFEVKENNTDFIRDPMKRDTCIISPRAPIPGSDESGSTAEDSENPLVKFNKQFTLHIKNETLESEEANPYYDQDEDDMCELDWLRLNNATEEEYLDMLDQKEEEHKQKIIEAREQELRLKHIIEERNAEKEYSSNLQEICDKQKAQIKALLDKVYKKEKKEIDYKSDIDIIRGKASLREEEIKNLNKKLLRLEKFKLQCRDKDEEIAILNSHLDEMNSSHSYAMEKVQSLSRELDRERNLSKKFKHNFNPYSSPDLEENSPEEFDRSVDFSSERGNLMNESSILEQDSKERHQDGDTANLTLEDELGMLGLEGDNFENNDIFEPRQALYSLHDDQSEVELCDISPEAPFPTLEEKKYSPYEESKTARNLNNAFCLSKDDGIEVSLKDVRIADLEKKVEIEKEMKENYYKKYTEYMTNFIKAEKRRKEIEVYLGIKKRQQSKMKKIVAVLIPVIFLLVAIYFMIG</sequence>
<organism evidence="4 5">
    <name type="scientific">Euplotes crassus</name>
    <dbReference type="NCBI Taxonomy" id="5936"/>
    <lineage>
        <taxon>Eukaryota</taxon>
        <taxon>Sar</taxon>
        <taxon>Alveolata</taxon>
        <taxon>Ciliophora</taxon>
        <taxon>Intramacronucleata</taxon>
        <taxon>Spirotrichea</taxon>
        <taxon>Hypotrichia</taxon>
        <taxon>Euplotida</taxon>
        <taxon>Euplotidae</taxon>
        <taxon>Moneuplotes</taxon>
    </lineage>
</organism>
<feature type="region of interest" description="Disordered" evidence="2">
    <location>
        <begin position="485"/>
        <end position="504"/>
    </location>
</feature>
<comment type="caution">
    <text evidence="4">The sequence shown here is derived from an EMBL/GenBank/DDBJ whole genome shotgun (WGS) entry which is preliminary data.</text>
</comment>
<keyword evidence="1" id="KW-0175">Coiled coil</keyword>
<keyword evidence="3" id="KW-0472">Membrane</keyword>
<feature type="compositionally biased region" description="Polar residues" evidence="2">
    <location>
        <begin position="485"/>
        <end position="495"/>
    </location>
</feature>
<evidence type="ECO:0000256" key="2">
    <source>
        <dbReference type="SAM" id="MobiDB-lite"/>
    </source>
</evidence>
<proteinExistence type="predicted"/>
<dbReference type="EMBL" id="CAMPGE010001525">
    <property type="protein sequence ID" value="CAI2360317.1"/>
    <property type="molecule type" value="Genomic_DNA"/>
</dbReference>
<feature type="transmembrane region" description="Helical" evidence="3">
    <location>
        <begin position="655"/>
        <end position="673"/>
    </location>
</feature>
<evidence type="ECO:0000313" key="5">
    <source>
        <dbReference type="Proteomes" id="UP001295684"/>
    </source>
</evidence>
<dbReference type="AlphaFoldDB" id="A0AAD1X677"/>
<feature type="coiled-coil region" evidence="1">
    <location>
        <begin position="305"/>
        <end position="363"/>
    </location>
</feature>
<feature type="region of interest" description="Disordered" evidence="2">
    <location>
        <begin position="455"/>
        <end position="477"/>
    </location>
</feature>
<name>A0AAD1X677_EUPCR</name>
<evidence type="ECO:0000313" key="4">
    <source>
        <dbReference type="EMBL" id="CAI2360317.1"/>
    </source>
</evidence>
<keyword evidence="3" id="KW-1133">Transmembrane helix</keyword>
<accession>A0AAD1X677</accession>
<keyword evidence="5" id="KW-1185">Reference proteome</keyword>
<reference evidence="4" key="1">
    <citation type="submission" date="2023-07" db="EMBL/GenBank/DDBJ databases">
        <authorList>
            <consortium name="AG Swart"/>
            <person name="Singh M."/>
            <person name="Singh A."/>
            <person name="Seah K."/>
            <person name="Emmerich C."/>
        </authorList>
    </citation>
    <scope>NUCLEOTIDE SEQUENCE</scope>
    <source>
        <strain evidence="4">DP1</strain>
    </source>
</reference>
<gene>
    <name evidence="4" type="ORF">ECRASSUSDP1_LOCUS1618</name>
</gene>
<dbReference type="Proteomes" id="UP001295684">
    <property type="component" value="Unassembled WGS sequence"/>
</dbReference>